<dbReference type="SUPFAM" id="SSF56281">
    <property type="entry name" value="Metallo-hydrolase/oxidoreductase"/>
    <property type="match status" value="1"/>
</dbReference>
<dbReference type="RefSeq" id="WP_273619813.1">
    <property type="nucleotide sequence ID" value="NZ_CP117418.1"/>
</dbReference>
<dbReference type="Proteomes" id="UP001218231">
    <property type="component" value="Plasmid unnamed1"/>
</dbReference>
<evidence type="ECO:0000313" key="3">
    <source>
        <dbReference type="Proteomes" id="UP001218231"/>
    </source>
</evidence>
<name>A0ABY7U586_9SPHN</name>
<dbReference type="Pfam" id="PF00753">
    <property type="entry name" value="Lactamase_B"/>
    <property type="match status" value="1"/>
</dbReference>
<dbReference type="EMBL" id="CP117418">
    <property type="protein sequence ID" value="WCT79539.1"/>
    <property type="molecule type" value="Genomic_DNA"/>
</dbReference>
<reference evidence="2 3" key="1">
    <citation type="submission" date="2023-02" db="EMBL/GenBank/DDBJ databases">
        <title>Genome sequence of Novosphingobium humi KACC 19094.</title>
        <authorList>
            <person name="Kim S."/>
            <person name="Heo J."/>
            <person name="Kwon S.-W."/>
        </authorList>
    </citation>
    <scope>NUCLEOTIDE SEQUENCE [LARGE SCALE GENOMIC DNA]</scope>
    <source>
        <strain evidence="2 3">KACC 19094</strain>
        <plasmid evidence="2 3">unnamed1</plasmid>
    </source>
</reference>
<dbReference type="SMART" id="SM00849">
    <property type="entry name" value="Lactamase_B"/>
    <property type="match status" value="1"/>
</dbReference>
<gene>
    <name evidence="2" type="ORF">PQ457_21365</name>
</gene>
<geneLocation type="plasmid" evidence="2 3">
    <name>unnamed1</name>
</geneLocation>
<dbReference type="Gene3D" id="3.60.15.10">
    <property type="entry name" value="Ribonuclease Z/Hydroxyacylglutathione hydrolase-like"/>
    <property type="match status" value="1"/>
</dbReference>
<dbReference type="PANTHER" id="PTHR42951">
    <property type="entry name" value="METALLO-BETA-LACTAMASE DOMAIN-CONTAINING"/>
    <property type="match status" value="1"/>
</dbReference>
<dbReference type="CDD" id="cd16280">
    <property type="entry name" value="metallo-hydrolase-like_MBL-fold"/>
    <property type="match status" value="1"/>
</dbReference>
<feature type="domain" description="Metallo-beta-lactamase" evidence="1">
    <location>
        <begin position="136"/>
        <end position="326"/>
    </location>
</feature>
<dbReference type="InterPro" id="IPR001279">
    <property type="entry name" value="Metallo-B-lactamas"/>
</dbReference>
<dbReference type="InterPro" id="IPR036866">
    <property type="entry name" value="RibonucZ/Hydroxyglut_hydro"/>
</dbReference>
<evidence type="ECO:0000259" key="1">
    <source>
        <dbReference type="SMART" id="SM00849"/>
    </source>
</evidence>
<protein>
    <submittedName>
        <fullName evidence="2">MBL fold metallo-hydrolase</fullName>
    </submittedName>
</protein>
<keyword evidence="2" id="KW-0614">Plasmid</keyword>
<sequence length="382" mass="41748">MASDDSACALEARAQVSHHAREAGQARPARERAMRWRMKMALLSALAMGGALHAQSRTPPVATYPKLAEFPKENRALAAEYMARARTVAGDDLFGDFVHRCITDPRFRQRVNALQMNALLPPAKVFDQLYFVGQNAESAWALDTAEGIVLFDALENEEQAREIILPGLKAVGLDPTRLRYIVITHAHGDHYGGAEFLRKTYSAALISSAPDWAAMDAMRARGRAEGPEGAPMPPARIEGKDRTIADGEALKLGATTLHFYVTPGHTPGTVSTIFDVTDHGKRHVAAFFGGFGAPRDPMQRYPHIASMRRFADLAARAGADVMLANHPVQDGAFEKLELLNYRHAGDANPFVVGPDKLARYYKVQETCSQLGLVRAGLDPEQP</sequence>
<organism evidence="2 3">
    <name type="scientific">Novosphingobium humi</name>
    <dbReference type="NCBI Taxonomy" id="2282397"/>
    <lineage>
        <taxon>Bacteria</taxon>
        <taxon>Pseudomonadati</taxon>
        <taxon>Pseudomonadota</taxon>
        <taxon>Alphaproteobacteria</taxon>
        <taxon>Sphingomonadales</taxon>
        <taxon>Sphingomonadaceae</taxon>
        <taxon>Novosphingobium</taxon>
    </lineage>
</organism>
<keyword evidence="3" id="KW-1185">Reference proteome</keyword>
<dbReference type="PANTHER" id="PTHR42951:SF22">
    <property type="entry name" value="METALLO BETA-LACTAMASE SUPERFAMILY LIPOPROTEIN"/>
    <property type="match status" value="1"/>
</dbReference>
<dbReference type="InterPro" id="IPR050855">
    <property type="entry name" value="NDM-1-like"/>
</dbReference>
<proteinExistence type="predicted"/>
<accession>A0ABY7U586</accession>
<evidence type="ECO:0000313" key="2">
    <source>
        <dbReference type="EMBL" id="WCT79539.1"/>
    </source>
</evidence>